<dbReference type="Gene3D" id="6.10.340.10">
    <property type="match status" value="1"/>
</dbReference>
<keyword evidence="9 12" id="KW-1133">Transmembrane helix</keyword>
<proteinExistence type="predicted"/>
<evidence type="ECO:0000256" key="12">
    <source>
        <dbReference type="SAM" id="Phobius"/>
    </source>
</evidence>
<comment type="caution">
    <text evidence="17">The sequence shown here is derived from an EMBL/GenBank/DDBJ whole genome shotgun (WGS) entry which is preliminary data.</text>
</comment>
<dbReference type="PRINTS" id="PR00344">
    <property type="entry name" value="BCTRLSENSOR"/>
</dbReference>
<dbReference type="Pfam" id="PF00512">
    <property type="entry name" value="HisKA"/>
    <property type="match status" value="1"/>
</dbReference>
<reference evidence="18" key="1">
    <citation type="journal article" date="2019" name="Int. J. Syst. Evol. Microbiol.">
        <title>The Global Catalogue of Microorganisms (GCM) 10K type strain sequencing project: providing services to taxonomists for standard genome sequencing and annotation.</title>
        <authorList>
            <consortium name="The Broad Institute Genomics Platform"/>
            <consortium name="The Broad Institute Genome Sequencing Center for Infectious Disease"/>
            <person name="Wu L."/>
            <person name="Ma J."/>
        </authorList>
    </citation>
    <scope>NUCLEOTIDE SEQUENCE [LARGE SCALE GENOMIC DNA]</scope>
    <source>
        <strain evidence="18">NBRC 109341</strain>
    </source>
</reference>
<dbReference type="PROSITE" id="PS50113">
    <property type="entry name" value="PAC"/>
    <property type="match status" value="1"/>
</dbReference>
<dbReference type="SUPFAM" id="SSF47384">
    <property type="entry name" value="Homodimeric domain of signal transducing histidine kinase"/>
    <property type="match status" value="1"/>
</dbReference>
<keyword evidence="4" id="KW-1003">Cell membrane</keyword>
<keyword evidence="6" id="KW-0808">Transferase</keyword>
<dbReference type="SMART" id="SM00388">
    <property type="entry name" value="HisKA"/>
    <property type="match status" value="1"/>
</dbReference>
<dbReference type="Pfam" id="PF13188">
    <property type="entry name" value="PAS_8"/>
    <property type="match status" value="1"/>
</dbReference>
<comment type="catalytic activity">
    <reaction evidence="1">
        <text>ATP + protein L-histidine = ADP + protein N-phospho-L-histidine.</text>
        <dbReference type="EC" id="2.7.13.3"/>
    </reaction>
</comment>
<comment type="subcellular location">
    <subcellularLocation>
        <location evidence="2">Cell membrane</location>
        <topology evidence="2">Multi-pass membrane protein</topology>
    </subcellularLocation>
</comment>
<protein>
    <recommendedName>
        <fullName evidence="3">histidine kinase</fullName>
        <ecNumber evidence="3">2.7.13.3</ecNumber>
    </recommendedName>
</protein>
<evidence type="ECO:0000256" key="8">
    <source>
        <dbReference type="ARBA" id="ARBA00022777"/>
    </source>
</evidence>
<feature type="transmembrane region" description="Helical" evidence="12">
    <location>
        <begin position="318"/>
        <end position="341"/>
    </location>
</feature>
<evidence type="ECO:0000313" key="17">
    <source>
        <dbReference type="EMBL" id="GLS16076.1"/>
    </source>
</evidence>
<feature type="coiled-coil region" evidence="11">
    <location>
        <begin position="631"/>
        <end position="665"/>
    </location>
</feature>
<dbReference type="Pfam" id="PF02743">
    <property type="entry name" value="dCache_1"/>
    <property type="match status" value="1"/>
</dbReference>
<dbReference type="PANTHER" id="PTHR42878">
    <property type="entry name" value="TWO-COMPONENT HISTIDINE KINASE"/>
    <property type="match status" value="1"/>
</dbReference>
<dbReference type="PROSITE" id="PS50112">
    <property type="entry name" value="PAS"/>
    <property type="match status" value="1"/>
</dbReference>
<dbReference type="InterPro" id="IPR033479">
    <property type="entry name" value="dCache_1"/>
</dbReference>
<evidence type="ECO:0000256" key="11">
    <source>
        <dbReference type="SAM" id="Coils"/>
    </source>
</evidence>
<evidence type="ECO:0000256" key="5">
    <source>
        <dbReference type="ARBA" id="ARBA00022553"/>
    </source>
</evidence>
<evidence type="ECO:0000256" key="10">
    <source>
        <dbReference type="ARBA" id="ARBA00023136"/>
    </source>
</evidence>
<feature type="transmembrane region" description="Helical" evidence="12">
    <location>
        <begin position="31"/>
        <end position="49"/>
    </location>
</feature>
<gene>
    <name evidence="17" type="ORF">GCM10007935_35160</name>
</gene>
<dbReference type="InterPro" id="IPR001610">
    <property type="entry name" value="PAC"/>
</dbReference>
<name>A0ABQ6C6U6_9BURK</name>
<dbReference type="InterPro" id="IPR000700">
    <property type="entry name" value="PAS-assoc_C"/>
</dbReference>
<dbReference type="Gene3D" id="3.30.450.20">
    <property type="entry name" value="PAS domain"/>
    <property type="match status" value="3"/>
</dbReference>
<evidence type="ECO:0000256" key="1">
    <source>
        <dbReference type="ARBA" id="ARBA00000085"/>
    </source>
</evidence>
<dbReference type="SUPFAM" id="SSF55874">
    <property type="entry name" value="ATPase domain of HSP90 chaperone/DNA topoisomerase II/histidine kinase"/>
    <property type="match status" value="1"/>
</dbReference>
<keyword evidence="18" id="KW-1185">Reference proteome</keyword>
<feature type="domain" description="HAMP" evidence="16">
    <location>
        <begin position="342"/>
        <end position="395"/>
    </location>
</feature>
<dbReference type="InterPro" id="IPR050351">
    <property type="entry name" value="BphY/WalK/GraS-like"/>
</dbReference>
<feature type="domain" description="PAC" evidence="15">
    <location>
        <begin position="591"/>
        <end position="643"/>
    </location>
</feature>
<evidence type="ECO:0000256" key="2">
    <source>
        <dbReference type="ARBA" id="ARBA00004651"/>
    </source>
</evidence>
<dbReference type="Gene3D" id="3.30.565.10">
    <property type="entry name" value="Histidine kinase-like ATPase, C-terminal domain"/>
    <property type="match status" value="1"/>
</dbReference>
<accession>A0ABQ6C6U6</accession>
<keyword evidence="7 12" id="KW-0812">Transmembrane</keyword>
<dbReference type="PROSITE" id="PS50109">
    <property type="entry name" value="HIS_KIN"/>
    <property type="match status" value="1"/>
</dbReference>
<dbReference type="EMBL" id="BSPB01000043">
    <property type="protein sequence ID" value="GLS16076.1"/>
    <property type="molecule type" value="Genomic_DNA"/>
</dbReference>
<evidence type="ECO:0000259" key="16">
    <source>
        <dbReference type="PROSITE" id="PS50885"/>
    </source>
</evidence>
<dbReference type="InterPro" id="IPR000014">
    <property type="entry name" value="PAS"/>
</dbReference>
<evidence type="ECO:0000313" key="18">
    <source>
        <dbReference type="Proteomes" id="UP001156903"/>
    </source>
</evidence>
<dbReference type="InterPro" id="IPR003594">
    <property type="entry name" value="HATPase_dom"/>
</dbReference>
<dbReference type="CDD" id="cd12914">
    <property type="entry name" value="PDC1_DGC_like"/>
    <property type="match status" value="1"/>
</dbReference>
<dbReference type="InterPro" id="IPR013656">
    <property type="entry name" value="PAS_4"/>
</dbReference>
<dbReference type="PANTHER" id="PTHR42878:SF15">
    <property type="entry name" value="BACTERIOPHYTOCHROME"/>
    <property type="match status" value="1"/>
</dbReference>
<dbReference type="SMART" id="SM00086">
    <property type="entry name" value="PAC"/>
    <property type="match status" value="2"/>
</dbReference>
<dbReference type="PROSITE" id="PS50885">
    <property type="entry name" value="HAMP"/>
    <property type="match status" value="1"/>
</dbReference>
<dbReference type="InterPro" id="IPR035965">
    <property type="entry name" value="PAS-like_dom_sf"/>
</dbReference>
<dbReference type="Proteomes" id="UP001156903">
    <property type="component" value="Unassembled WGS sequence"/>
</dbReference>
<keyword evidence="11" id="KW-0175">Coiled coil</keyword>
<evidence type="ECO:0000256" key="3">
    <source>
        <dbReference type="ARBA" id="ARBA00012438"/>
    </source>
</evidence>
<evidence type="ECO:0000256" key="7">
    <source>
        <dbReference type="ARBA" id="ARBA00022692"/>
    </source>
</evidence>
<dbReference type="SMART" id="SM00387">
    <property type="entry name" value="HATPase_c"/>
    <property type="match status" value="1"/>
</dbReference>
<dbReference type="Pfam" id="PF02518">
    <property type="entry name" value="HATPase_c"/>
    <property type="match status" value="1"/>
</dbReference>
<keyword evidence="8" id="KW-0418">Kinase</keyword>
<dbReference type="Pfam" id="PF08448">
    <property type="entry name" value="PAS_4"/>
    <property type="match status" value="1"/>
</dbReference>
<dbReference type="InterPro" id="IPR005467">
    <property type="entry name" value="His_kinase_dom"/>
</dbReference>
<feature type="domain" description="Histidine kinase" evidence="13">
    <location>
        <begin position="672"/>
        <end position="886"/>
    </location>
</feature>
<organism evidence="17 18">
    <name type="scientific">Hydrogenophaga electricum</name>
    <dbReference type="NCBI Taxonomy" id="1230953"/>
    <lineage>
        <taxon>Bacteria</taxon>
        <taxon>Pseudomonadati</taxon>
        <taxon>Pseudomonadota</taxon>
        <taxon>Betaproteobacteria</taxon>
        <taxon>Burkholderiales</taxon>
        <taxon>Comamonadaceae</taxon>
        <taxon>Hydrogenophaga</taxon>
    </lineage>
</organism>
<feature type="domain" description="PAS" evidence="14">
    <location>
        <begin position="393"/>
        <end position="435"/>
    </location>
</feature>
<dbReference type="Gene3D" id="1.10.287.130">
    <property type="match status" value="1"/>
</dbReference>
<dbReference type="SUPFAM" id="SSF55785">
    <property type="entry name" value="PYP-like sensor domain (PAS domain)"/>
    <property type="match status" value="2"/>
</dbReference>
<evidence type="ECO:0000256" key="9">
    <source>
        <dbReference type="ARBA" id="ARBA00022989"/>
    </source>
</evidence>
<evidence type="ECO:0000259" key="15">
    <source>
        <dbReference type="PROSITE" id="PS50113"/>
    </source>
</evidence>
<dbReference type="InterPro" id="IPR004358">
    <property type="entry name" value="Sig_transdc_His_kin-like_C"/>
</dbReference>
<dbReference type="EC" id="2.7.13.3" evidence="3"/>
<dbReference type="InterPro" id="IPR003660">
    <property type="entry name" value="HAMP_dom"/>
</dbReference>
<evidence type="ECO:0000256" key="6">
    <source>
        <dbReference type="ARBA" id="ARBA00022679"/>
    </source>
</evidence>
<dbReference type="CDD" id="cd00130">
    <property type="entry name" value="PAS"/>
    <property type="match status" value="1"/>
</dbReference>
<dbReference type="InterPro" id="IPR003661">
    <property type="entry name" value="HisK_dim/P_dom"/>
</dbReference>
<keyword evidence="10 12" id="KW-0472">Membrane</keyword>
<evidence type="ECO:0000259" key="13">
    <source>
        <dbReference type="PROSITE" id="PS50109"/>
    </source>
</evidence>
<dbReference type="InterPro" id="IPR036890">
    <property type="entry name" value="HATPase_C_sf"/>
</dbReference>
<evidence type="ECO:0000259" key="14">
    <source>
        <dbReference type="PROSITE" id="PS50112"/>
    </source>
</evidence>
<dbReference type="InterPro" id="IPR036097">
    <property type="entry name" value="HisK_dim/P_sf"/>
</dbReference>
<dbReference type="CDD" id="cd00082">
    <property type="entry name" value="HisKA"/>
    <property type="match status" value="1"/>
</dbReference>
<keyword evidence="5" id="KW-0597">Phosphoprotein</keyword>
<dbReference type="NCBIfam" id="TIGR00229">
    <property type="entry name" value="sensory_box"/>
    <property type="match status" value="2"/>
</dbReference>
<evidence type="ECO:0000256" key="4">
    <source>
        <dbReference type="ARBA" id="ARBA00022475"/>
    </source>
</evidence>
<dbReference type="SMART" id="SM00091">
    <property type="entry name" value="PAS"/>
    <property type="match status" value="2"/>
</dbReference>
<sequence length="886" mass="97709">MRSGGNPAHRHKATPDSNVFPSLRNSLRLQLVLLIGLLAVISAVAYVLLMTRLVQAQVEKDQFKLQRTLATRMASHLNLDMTARTQELRFLATLDRLHDPSRSPQDKQALLLNKQATHPVHAWIGITDTEGRIVASTEPRINGTDVSQRAWFVGGRQGVYQEDIHDAVLLGKLLPRPERDEMPLRLLDIALPLQDRDGRFVGVLATHLSLDWTYQLRDQLMDQLDDPNQEMLLTNRHGEVIVGSPTLPVKSAPSLLPLSVLQRAAAGQVATAVEVWPDGRRYLTAAAPTLGTPSGPGLGWIVLVRQDEVSAFADARSLGWTALVGGLLSALALAAVLWWAVGRRLRPMEALSQAAARINLQHPQVTLPAVEGHDEVAVFARSMTELVTALSESRQRFQSLFDQAPVAMAFVAPDGAVQFLNARFTQLLGYEARHLPHIDAWFLRAFPEGPTRETARTRWRQLQPRMVSATPQSPSAMEYELRCFDGSTRIVEASAITLPDGMLVSLHDLTDRRQAEAGLRLWAEAFEHSEVGLLISDVKTNTIVVANPAFAQQRGYDTAALTGLPIRSLYPESAWPRLEAALATVHSQDHLVFEIEHMTRDGRIFPVLIDVTVLRDAQGQPVRRVAYVQDLTDRERAAQEIRRLNAELEQRVIERTAELSAANRELNSFAYTVSHDLRAPLRTVNGFVQILLEDFADRLGPQGCEHLQRIQLGSERMGSLIEGLLALSRHTNKPLARESVNLSAIATRRLAELAQADPSRQVIADVTPDLVADCDAALAEALLVNLLDNAWKYSARTPQATIGFGLAEVQGLQGFCVSDNGAGFDMAKAEHLFEPFQRLHTASEFQGTGVGLATVRRIVDRHGGRITAEAAPGQGARFCFTLRPEA</sequence>